<name>A0A9W8DKM1_9FUNG</name>
<comment type="caution">
    <text evidence="1">The sequence shown here is derived from an EMBL/GenBank/DDBJ whole genome shotgun (WGS) entry which is preliminary data.</text>
</comment>
<evidence type="ECO:0000313" key="2">
    <source>
        <dbReference type="Proteomes" id="UP001150538"/>
    </source>
</evidence>
<evidence type="ECO:0000313" key="1">
    <source>
        <dbReference type="EMBL" id="KAJ1913969.1"/>
    </source>
</evidence>
<keyword evidence="2" id="KW-1185">Reference proteome</keyword>
<protein>
    <submittedName>
        <fullName evidence="1">Uncharacterized protein</fullName>
    </submittedName>
</protein>
<reference evidence="1" key="1">
    <citation type="submission" date="2022-07" db="EMBL/GenBank/DDBJ databases">
        <title>Phylogenomic reconstructions and comparative analyses of Kickxellomycotina fungi.</title>
        <authorList>
            <person name="Reynolds N.K."/>
            <person name="Stajich J.E."/>
            <person name="Barry K."/>
            <person name="Grigoriev I.V."/>
            <person name="Crous P."/>
            <person name="Smith M.E."/>
        </authorList>
    </citation>
    <scope>NUCLEOTIDE SEQUENCE</scope>
    <source>
        <strain evidence="1">NBRC 100468</strain>
    </source>
</reference>
<dbReference type="EMBL" id="JANBPU010000227">
    <property type="protein sequence ID" value="KAJ1913969.1"/>
    <property type="molecule type" value="Genomic_DNA"/>
</dbReference>
<organism evidence="1 2">
    <name type="scientific">Mycoemilia scoparia</name>
    <dbReference type="NCBI Taxonomy" id="417184"/>
    <lineage>
        <taxon>Eukaryota</taxon>
        <taxon>Fungi</taxon>
        <taxon>Fungi incertae sedis</taxon>
        <taxon>Zoopagomycota</taxon>
        <taxon>Kickxellomycotina</taxon>
        <taxon>Kickxellomycetes</taxon>
        <taxon>Kickxellales</taxon>
        <taxon>Kickxellaceae</taxon>
        <taxon>Mycoemilia</taxon>
    </lineage>
</organism>
<accession>A0A9W8DKM1</accession>
<dbReference type="Proteomes" id="UP001150538">
    <property type="component" value="Unassembled WGS sequence"/>
</dbReference>
<dbReference type="AlphaFoldDB" id="A0A9W8DKM1"/>
<gene>
    <name evidence="1" type="ORF">H4219_004984</name>
</gene>
<sequence>MLSDVYYINGQNGETVDGMFVYGEIDSALDRVHHDDISYDGGAHTKEYVRSALKSQLGRFNNVKFRYTWWIGHDKYDIVLDFTFSHVSDFNV</sequence>
<proteinExistence type="predicted"/>